<accession>A0ABS2I0X5</accession>
<reference evidence="1 2" key="1">
    <citation type="submission" date="2021-02" db="EMBL/GenBank/DDBJ databases">
        <title>Genome Streptomyces sp. RHZ10.</title>
        <authorList>
            <person name="Besaury L."/>
        </authorList>
    </citation>
    <scope>NUCLEOTIDE SEQUENCE [LARGE SCALE GENOMIC DNA]</scope>
    <source>
        <strain evidence="1 2">RHZ10</strain>
    </source>
</reference>
<feature type="non-terminal residue" evidence="1">
    <location>
        <position position="182"/>
    </location>
</feature>
<organism evidence="1 2">
    <name type="scientific">Streptomyces durocortorensis</name>
    <dbReference type="NCBI Taxonomy" id="2811104"/>
    <lineage>
        <taxon>Bacteria</taxon>
        <taxon>Bacillati</taxon>
        <taxon>Actinomycetota</taxon>
        <taxon>Actinomycetes</taxon>
        <taxon>Kitasatosporales</taxon>
        <taxon>Streptomycetaceae</taxon>
        <taxon>Streptomyces</taxon>
    </lineage>
</organism>
<dbReference type="Proteomes" id="UP000712045">
    <property type="component" value="Unassembled WGS sequence"/>
</dbReference>
<name>A0ABS2I0X5_9ACTN</name>
<keyword evidence="2" id="KW-1185">Reference proteome</keyword>
<sequence length="182" mass="20409">MNEIWVGLVTLVGGYYAHVLQETYTRKKQRQDDDRALMKDLHMRLVELRDSELEGREVARAATALESEAAFLQHAKLRMRVTEDLHDLGTIWFLPLGGGSARDRQNVWIQDALDALAAIARGGRLPQRSDDFNDQLFLTQRASKGVSASLDSLLEALTSWCVIAGEASLLAGGMIRLWRSWS</sequence>
<evidence type="ECO:0000313" key="2">
    <source>
        <dbReference type="Proteomes" id="UP000712045"/>
    </source>
</evidence>
<evidence type="ECO:0000313" key="1">
    <source>
        <dbReference type="EMBL" id="MBM7055462.1"/>
    </source>
</evidence>
<comment type="caution">
    <text evidence="1">The sequence shown here is derived from an EMBL/GenBank/DDBJ whole genome shotgun (WGS) entry which is preliminary data.</text>
</comment>
<dbReference type="RefSeq" id="WP_205083774.1">
    <property type="nucleotide sequence ID" value="NZ_JAFEUF010000075.1"/>
</dbReference>
<proteinExistence type="predicted"/>
<dbReference type="EMBL" id="JAFEUF010000075">
    <property type="protein sequence ID" value="MBM7055462.1"/>
    <property type="molecule type" value="Genomic_DNA"/>
</dbReference>
<protein>
    <submittedName>
        <fullName evidence="1">Uncharacterized protein</fullName>
    </submittedName>
</protein>
<gene>
    <name evidence="1" type="ORF">JS521_16640</name>
</gene>